<dbReference type="AlphaFoldDB" id="A0A317C7Z9"/>
<dbReference type="GO" id="GO:0120147">
    <property type="term" value="F:formylglycine-generating oxidase activity"/>
    <property type="evidence" value="ECO:0007669"/>
    <property type="project" value="TreeGrafter"/>
</dbReference>
<name>A0A317C7Z9_9GAMM</name>
<dbReference type="InterPro" id="IPR042095">
    <property type="entry name" value="SUMF_sf"/>
</dbReference>
<evidence type="ECO:0000313" key="5">
    <source>
        <dbReference type="Proteomes" id="UP000245506"/>
    </source>
</evidence>
<dbReference type="EMBL" id="QGKL01000039">
    <property type="protein sequence ID" value="PWQ94775.1"/>
    <property type="molecule type" value="Genomic_DNA"/>
</dbReference>
<organism evidence="4 5">
    <name type="scientific">Leucothrix arctica</name>
    <dbReference type="NCBI Taxonomy" id="1481894"/>
    <lineage>
        <taxon>Bacteria</taxon>
        <taxon>Pseudomonadati</taxon>
        <taxon>Pseudomonadota</taxon>
        <taxon>Gammaproteobacteria</taxon>
        <taxon>Thiotrichales</taxon>
        <taxon>Thiotrichaceae</taxon>
        <taxon>Leucothrix</taxon>
    </lineage>
</organism>
<dbReference type="SUPFAM" id="SSF56436">
    <property type="entry name" value="C-type lectin-like"/>
    <property type="match status" value="1"/>
</dbReference>
<dbReference type="InterPro" id="IPR005532">
    <property type="entry name" value="SUMF_dom"/>
</dbReference>
<keyword evidence="5" id="KW-1185">Reference proteome</keyword>
<dbReference type="RefSeq" id="WP_109824510.1">
    <property type="nucleotide sequence ID" value="NZ_QGKL01000039.1"/>
</dbReference>
<feature type="domain" description="Sulfatase-modifying factor enzyme-like" evidence="3">
    <location>
        <begin position="872"/>
        <end position="1103"/>
    </location>
</feature>
<feature type="transmembrane region" description="Helical" evidence="2">
    <location>
        <begin position="122"/>
        <end position="144"/>
    </location>
</feature>
<dbReference type="PANTHER" id="PTHR23150">
    <property type="entry name" value="SULFATASE MODIFYING FACTOR 1, 2"/>
    <property type="match status" value="1"/>
</dbReference>
<proteinExistence type="predicted"/>
<dbReference type="InterPro" id="IPR051043">
    <property type="entry name" value="Sulfatase_Mod_Factor_Kinase"/>
</dbReference>
<sequence length="1105" mass="124024">MSDVDKTPYAWLEKLPQLNSLLLANGITVNADVWVRVYDLFIAQYQQNRLPEDPARLENALSGLIVTSAEQQKQFKGLYRQWLSTIGSAEAAQADQDKKSRQEKQQAEFENKEQEQRKNRSVVKTITIALLLLAIISMVVVYLWPEKVVEPPIVPTPVVSTSIATTTTTKPIMALQPTPLRQDLLPKAQSASQNFVLDLIGKGLPFLPISLFGFFLWARWQRWQEVLKQQKGDPKDPLSVISLSDKAESAESLFSSPLLSSALRALHNPIKVLSQTLSMRETAEATANAAGYFTPKYQQRAYIPQCIMMISYQHGQDQASGLALLMQQRLLHAGLEVYTYLFQGTPEHLYALEGMKATSLAEVTMRYPQGNLLLISDPDIYLSAWSGELQPWANAISQWQQRALLTTRPTTEAMRKAFDALQLHSASLSSEGLKQISQTLAGVRKASEVNTSQHPLPPELARLTINECGEELSEEEQQEQIDALHLFCDPQTFRLLTVVAAYPELHWPLTQRIESELCADQSMVQREQRLLNLLRLPWLRAGKIPKWLRLYCYYEQSLKQHQETQALYRSLFHQAEIKAEGNDSKDYLALPFNASAAKKPHQAAFLRWLKTLNKAQESTLDDSLWEDQIFVDTLWGKPKDLDVPLTKRLAVRLPKGRWGRLYPRIALWSTAALLLGVILHQSWQSKGREEFQALLPPAGLSAGLASTPIEILINKPESYETGAQLVQFEQQKQAAKLLTEALKQQGVTGEINTSIAIAATSDQVSRISYNTTQQELAALAAKQLAHITWGNTSELSAANTSDTLKIQLNRLIQEGSTFSDQAKPLSKSEKETQLILFNSTDVTLTDMNKYIFGSNDTPFTVFSDVSKDNVPLPQMVALPSGTFLMGSPESEHESPQHDVTISAFAMSQTEITFEQYDAFADATKREKPSDQGWGRGQRPVINVSWDDAKAYTAWVSEQTGQVYRLPSESEWEYAARAGTQTQFSTGDCIHTDVANYNDNFEYNNCGAKTDVYREKTTTVSELAPNSWGLYAMHGNVWEWVEDCYQGGYDGAPDDGSARQEAECAIRVLRGGGWNLNHNYIRSAFRFWSDPDVAINLTGFRIARAL</sequence>
<protein>
    <recommendedName>
        <fullName evidence="3">Sulfatase-modifying factor enzyme-like domain-containing protein</fullName>
    </recommendedName>
</protein>
<reference evidence="4 5" key="1">
    <citation type="submission" date="2018-05" db="EMBL/GenBank/DDBJ databases">
        <title>Leucothrix arctica sp. nov., isolated from Arctic seawater.</title>
        <authorList>
            <person name="Choi A."/>
            <person name="Baek K."/>
        </authorList>
    </citation>
    <scope>NUCLEOTIDE SEQUENCE [LARGE SCALE GENOMIC DNA]</scope>
    <source>
        <strain evidence="4 5">IMCC9719</strain>
    </source>
</reference>
<evidence type="ECO:0000259" key="3">
    <source>
        <dbReference type="Pfam" id="PF03781"/>
    </source>
</evidence>
<dbReference type="Gene3D" id="3.90.1580.10">
    <property type="entry name" value="paralog of FGE (formylglycine-generating enzyme)"/>
    <property type="match status" value="1"/>
</dbReference>
<gene>
    <name evidence="4" type="ORF">DKT75_15955</name>
</gene>
<keyword evidence="2" id="KW-1133">Transmembrane helix</keyword>
<dbReference type="InterPro" id="IPR016187">
    <property type="entry name" value="CTDL_fold"/>
</dbReference>
<dbReference type="OrthoDB" id="9768004at2"/>
<evidence type="ECO:0000256" key="2">
    <source>
        <dbReference type="SAM" id="Phobius"/>
    </source>
</evidence>
<dbReference type="PANTHER" id="PTHR23150:SF35">
    <property type="entry name" value="BLL6746 PROTEIN"/>
    <property type="match status" value="1"/>
</dbReference>
<keyword evidence="2" id="KW-0472">Membrane</keyword>
<dbReference type="Proteomes" id="UP000245506">
    <property type="component" value="Unassembled WGS sequence"/>
</dbReference>
<feature type="compositionally biased region" description="Basic and acidic residues" evidence="1">
    <location>
        <begin position="95"/>
        <end position="116"/>
    </location>
</feature>
<evidence type="ECO:0000313" key="4">
    <source>
        <dbReference type="EMBL" id="PWQ94775.1"/>
    </source>
</evidence>
<comment type="caution">
    <text evidence="4">The sequence shown here is derived from an EMBL/GenBank/DDBJ whole genome shotgun (WGS) entry which is preliminary data.</text>
</comment>
<feature type="region of interest" description="Disordered" evidence="1">
    <location>
        <begin position="93"/>
        <end position="116"/>
    </location>
</feature>
<keyword evidence="2" id="KW-0812">Transmembrane</keyword>
<accession>A0A317C7Z9</accession>
<evidence type="ECO:0000256" key="1">
    <source>
        <dbReference type="SAM" id="MobiDB-lite"/>
    </source>
</evidence>
<dbReference type="Pfam" id="PF03781">
    <property type="entry name" value="FGE-sulfatase"/>
    <property type="match status" value="1"/>
</dbReference>